<feature type="active site" description="Proton acceptor" evidence="10">
    <location>
        <position position="83"/>
    </location>
</feature>
<keyword evidence="4 12" id="KW-0479">Metal-binding</keyword>
<keyword evidence="7 12" id="KW-0460">Magnesium</keyword>
<evidence type="ECO:0000256" key="2">
    <source>
        <dbReference type="ARBA" id="ARBA00010211"/>
    </source>
</evidence>
<accession>A0A9P1MCA5</accession>
<protein>
    <recommendedName>
        <fullName evidence="3 13">Fumarylacetoacetase</fullName>
        <ecNumber evidence="3 13">3.7.1.2</ecNumber>
    </recommendedName>
    <alternativeName>
        <fullName evidence="13">Fumarylacetoacetate hydrolase</fullName>
    </alternativeName>
</protein>
<evidence type="ECO:0000256" key="3">
    <source>
        <dbReference type="ARBA" id="ARBA00012094"/>
    </source>
</evidence>
<evidence type="ECO:0000256" key="12">
    <source>
        <dbReference type="PIRSR" id="PIRSR605959-3"/>
    </source>
</evidence>
<evidence type="ECO:0000256" key="8">
    <source>
        <dbReference type="ARBA" id="ARBA00022878"/>
    </source>
</evidence>
<organism evidence="16 17">
    <name type="scientific">Parascedosporium putredinis</name>
    <dbReference type="NCBI Taxonomy" id="1442378"/>
    <lineage>
        <taxon>Eukaryota</taxon>
        <taxon>Fungi</taxon>
        <taxon>Dikarya</taxon>
        <taxon>Ascomycota</taxon>
        <taxon>Pezizomycotina</taxon>
        <taxon>Sordariomycetes</taxon>
        <taxon>Hypocreomycetidae</taxon>
        <taxon>Microascales</taxon>
        <taxon>Microascaceae</taxon>
        <taxon>Parascedosporium</taxon>
    </lineage>
</organism>
<feature type="binding site" evidence="11">
    <location>
        <position position="92"/>
    </location>
    <ligand>
        <name>substrate</name>
    </ligand>
</feature>
<evidence type="ECO:0000256" key="13">
    <source>
        <dbReference type="RuleBase" id="RU366008"/>
    </source>
</evidence>
<dbReference type="EC" id="3.7.1.2" evidence="3 13"/>
<keyword evidence="17" id="KW-1185">Reference proteome</keyword>
<feature type="domain" description="Fumarylacetoacetase N-terminal" evidence="15">
    <location>
        <begin position="6"/>
        <end position="68"/>
    </location>
</feature>
<dbReference type="Gene3D" id="3.90.850.10">
    <property type="entry name" value="Fumarylacetoacetase-like, C-terminal domain"/>
    <property type="match status" value="1"/>
</dbReference>
<dbReference type="PANTHER" id="PTHR43069">
    <property type="entry name" value="FUMARYLACETOACETASE"/>
    <property type="match status" value="1"/>
</dbReference>
<dbReference type="GO" id="GO:0006559">
    <property type="term" value="P:L-phenylalanine catabolic process"/>
    <property type="evidence" value="ECO:0007669"/>
    <property type="project" value="UniProtKB-UniRule"/>
</dbReference>
<feature type="binding site" evidence="12">
    <location>
        <position position="210"/>
    </location>
    <ligand>
        <name>Mg(2+)</name>
        <dbReference type="ChEBI" id="CHEBI:18420"/>
    </ligand>
</feature>
<comment type="cofactor">
    <cofactor evidence="13">
        <name>Mg(2+)</name>
        <dbReference type="ChEBI" id="CHEBI:18420"/>
    </cofactor>
    <cofactor evidence="13">
        <name>Ca(2+)</name>
        <dbReference type="ChEBI" id="CHEBI:29108"/>
    </cofactor>
</comment>
<dbReference type="Pfam" id="PF09298">
    <property type="entry name" value="FAA_hydrolase_N"/>
    <property type="match status" value="1"/>
</dbReference>
<feature type="binding site" evidence="11">
    <location>
        <position position="197"/>
    </location>
    <ligand>
        <name>substrate</name>
    </ligand>
</feature>
<dbReference type="GO" id="GO:0006572">
    <property type="term" value="P:L-tyrosine catabolic process"/>
    <property type="evidence" value="ECO:0007669"/>
    <property type="project" value="UniProtKB-UniRule"/>
</dbReference>
<sequence length="327" mass="35764">MLKDSPTVFHEPTLNSFAALGRQIHSQVRSALQDLLSSETQNPAALRDDPDLRNAALLHRSTVHNHLPVSIGDYTDFYAGYNHAFMVGCLFRGPANALQPNYTHLPVAYHSRSSSVIVSNTPVYRPIGQILLDPSAEQKEPTTAAARRLDMELELGVIMATGNELGSRIKIDDAESHIFGYVLLNDWSARDIQAWEYVPLGPFNAKNFASTISPWIVLADALEPFMAKGIENKTVIQNYLKESRAENVVDLELEVELTTSEGHSTMIAKTTSRNLLWSFPQMIAHHTLGGCPLRTGDLLGSGTISGTEANQKGSLLELSGGGKSEIT</sequence>
<dbReference type="SUPFAM" id="SSF56529">
    <property type="entry name" value="FAH"/>
    <property type="match status" value="1"/>
</dbReference>
<dbReference type="OrthoDB" id="9971669at2759"/>
<dbReference type="InterPro" id="IPR011234">
    <property type="entry name" value="Fumarylacetoacetase-like_C"/>
</dbReference>
<dbReference type="InterPro" id="IPR015377">
    <property type="entry name" value="Fumarylacetoacetase_N"/>
</dbReference>
<evidence type="ECO:0000256" key="6">
    <source>
        <dbReference type="ARBA" id="ARBA00022837"/>
    </source>
</evidence>
<feature type="binding site" evidence="12">
    <location>
        <position position="76"/>
    </location>
    <ligand>
        <name>Ca(2+)</name>
        <dbReference type="ChEBI" id="CHEBI:29108"/>
    </ligand>
</feature>
<evidence type="ECO:0000256" key="1">
    <source>
        <dbReference type="ARBA" id="ARBA00004782"/>
    </source>
</evidence>
<comment type="catalytic activity">
    <reaction evidence="13">
        <text>4-fumarylacetoacetate + H2O = acetoacetate + fumarate + H(+)</text>
        <dbReference type="Rhea" id="RHEA:10244"/>
        <dbReference type="ChEBI" id="CHEBI:13705"/>
        <dbReference type="ChEBI" id="CHEBI:15377"/>
        <dbReference type="ChEBI" id="CHEBI:15378"/>
        <dbReference type="ChEBI" id="CHEBI:18034"/>
        <dbReference type="ChEBI" id="CHEBI:29806"/>
        <dbReference type="EC" id="3.7.1.2"/>
    </reaction>
</comment>
<dbReference type="EMBL" id="CALLCH030000016">
    <property type="protein sequence ID" value="CAI4217675.1"/>
    <property type="molecule type" value="Genomic_DNA"/>
</dbReference>
<dbReference type="AlphaFoldDB" id="A0A9P1MCA5"/>
<dbReference type="NCBIfam" id="TIGR01266">
    <property type="entry name" value="fum_ac_acetase"/>
    <property type="match status" value="1"/>
</dbReference>
<comment type="pathway">
    <text evidence="1 13">Amino-acid degradation; L-phenylalanine degradation; acetoacetate and fumarate from L-phenylalanine: step 6/6.</text>
</comment>
<evidence type="ECO:0000256" key="11">
    <source>
        <dbReference type="PIRSR" id="PIRSR605959-2"/>
    </source>
</evidence>
<dbReference type="Pfam" id="PF01557">
    <property type="entry name" value="FAA_hydrolase"/>
    <property type="match status" value="1"/>
</dbReference>
<evidence type="ECO:0000256" key="7">
    <source>
        <dbReference type="ARBA" id="ARBA00022842"/>
    </source>
</evidence>
<evidence type="ECO:0000256" key="4">
    <source>
        <dbReference type="ARBA" id="ARBA00022723"/>
    </source>
</evidence>
<feature type="binding site" evidence="11">
    <location>
        <position position="303"/>
    </location>
    <ligand>
        <name>substrate</name>
    </ligand>
</feature>
<evidence type="ECO:0000313" key="17">
    <source>
        <dbReference type="Proteomes" id="UP000838763"/>
    </source>
</evidence>
<feature type="binding site" evidence="11">
    <location>
        <position position="193"/>
    </location>
    <ligand>
        <name>substrate</name>
    </ligand>
</feature>
<comment type="caution">
    <text evidence="16">The sequence shown here is derived from an EMBL/GenBank/DDBJ whole genome shotgun (WGS) entry which is preliminary data.</text>
</comment>
<dbReference type="PANTHER" id="PTHR43069:SF2">
    <property type="entry name" value="FUMARYLACETOACETASE"/>
    <property type="match status" value="1"/>
</dbReference>
<feature type="binding site" evidence="12">
    <location>
        <position position="186"/>
    </location>
    <ligand>
        <name>Mg(2+)</name>
        <dbReference type="ChEBI" id="CHEBI:18420"/>
    </ligand>
</feature>
<proteinExistence type="inferred from homology"/>
<feature type="binding site" evidence="12">
    <location>
        <position position="206"/>
    </location>
    <ligand>
        <name>Mg(2+)</name>
        <dbReference type="ChEBI" id="CHEBI:18420"/>
    </ligand>
</feature>
<feature type="domain" description="Fumarylacetoacetase-like C-terminal" evidence="14">
    <location>
        <begin position="99"/>
        <end position="318"/>
    </location>
</feature>
<dbReference type="GO" id="GO:0004334">
    <property type="term" value="F:fumarylacetoacetase activity"/>
    <property type="evidence" value="ECO:0007669"/>
    <property type="project" value="UniProtKB-UniRule"/>
</dbReference>
<feature type="binding site" evidence="12">
    <location>
        <position position="154"/>
    </location>
    <ligand>
        <name>Ca(2+)</name>
        <dbReference type="ChEBI" id="CHEBI:29108"/>
    </ligand>
</feature>
<keyword evidence="9 13" id="KW-0585">Phenylalanine catabolism</keyword>
<dbReference type="InterPro" id="IPR036462">
    <property type="entry name" value="Fumarylacetoacetase_N_sf"/>
</dbReference>
<evidence type="ECO:0000259" key="15">
    <source>
        <dbReference type="Pfam" id="PF09298"/>
    </source>
</evidence>
<evidence type="ECO:0000256" key="10">
    <source>
        <dbReference type="PIRSR" id="PIRSR605959-1"/>
    </source>
</evidence>
<keyword evidence="8 13" id="KW-0828">Tyrosine catabolism</keyword>
<reference evidence="16" key="1">
    <citation type="submission" date="2022-11" db="EMBL/GenBank/DDBJ databases">
        <authorList>
            <person name="Scott C."/>
            <person name="Bruce N."/>
        </authorList>
    </citation>
    <scope>NUCLEOTIDE SEQUENCE</scope>
</reference>
<dbReference type="GO" id="GO:1902000">
    <property type="term" value="P:homogentisate catabolic process"/>
    <property type="evidence" value="ECO:0007669"/>
    <property type="project" value="TreeGrafter"/>
</dbReference>
<name>A0A9P1MCA5_9PEZI</name>
<evidence type="ECO:0000256" key="9">
    <source>
        <dbReference type="ARBA" id="ARBA00023232"/>
    </source>
</evidence>
<comment type="similarity">
    <text evidence="2 13">Belongs to the FAH family.</text>
</comment>
<keyword evidence="6 12" id="KW-0106">Calcium</keyword>
<dbReference type="InterPro" id="IPR005959">
    <property type="entry name" value="Fumarylacetoacetase"/>
</dbReference>
<dbReference type="Gene3D" id="2.30.30.230">
    <property type="entry name" value="Fumarylacetoacetase, N-terminal domain"/>
    <property type="match status" value="1"/>
</dbReference>
<keyword evidence="5 13" id="KW-0378">Hydrolase</keyword>
<feature type="binding site" evidence="12">
    <location>
        <position position="186"/>
    </location>
    <ligand>
        <name>Ca(2+)</name>
        <dbReference type="ChEBI" id="CHEBI:29108"/>
    </ligand>
</feature>
<dbReference type="GO" id="GO:0046872">
    <property type="term" value="F:metal ion binding"/>
    <property type="evidence" value="ECO:0007669"/>
    <property type="project" value="UniProtKB-UniRule"/>
</dbReference>
<evidence type="ECO:0000256" key="5">
    <source>
        <dbReference type="ARBA" id="ARBA00022801"/>
    </source>
</evidence>
<evidence type="ECO:0000259" key="14">
    <source>
        <dbReference type="Pfam" id="PF01557"/>
    </source>
</evidence>
<gene>
    <name evidence="16" type="ORF">PPNO1_LOCUS7278</name>
</gene>
<evidence type="ECO:0000313" key="16">
    <source>
        <dbReference type="EMBL" id="CAI4217675.1"/>
    </source>
</evidence>
<dbReference type="SUPFAM" id="SSF63433">
    <property type="entry name" value="Fumarylacetoacetate hydrolase, FAH, N-terminal domain"/>
    <property type="match status" value="1"/>
</dbReference>
<feature type="binding site" evidence="12">
    <location>
        <position position="152"/>
    </location>
    <ligand>
        <name>Ca(2+)</name>
        <dbReference type="ChEBI" id="CHEBI:29108"/>
    </ligand>
</feature>
<dbReference type="InterPro" id="IPR036663">
    <property type="entry name" value="Fumarylacetoacetase_C_sf"/>
</dbReference>
<feature type="binding site" evidence="11">
    <location>
        <position position="78"/>
    </location>
    <ligand>
        <name>substrate</name>
    </ligand>
</feature>
<dbReference type="Proteomes" id="UP000838763">
    <property type="component" value="Unassembled WGS sequence"/>
</dbReference>